<dbReference type="InterPro" id="IPR029903">
    <property type="entry name" value="RmlD-like-bd"/>
</dbReference>
<dbReference type="SUPFAM" id="SSF51735">
    <property type="entry name" value="NAD(P)-binding Rossmann-fold domains"/>
    <property type="match status" value="1"/>
</dbReference>
<comment type="similarity">
    <text evidence="2 6">Belongs to the dTDP-4-dehydrorhamnose reductase family.</text>
</comment>
<evidence type="ECO:0000259" key="7">
    <source>
        <dbReference type="Pfam" id="PF04321"/>
    </source>
</evidence>
<gene>
    <name evidence="8" type="primary">rmlD</name>
    <name evidence="8" type="ORF">CD178_01115</name>
</gene>
<comment type="function">
    <text evidence="6">Catalyzes the reduction of dTDP-6-deoxy-L-lyxo-4-hexulose to yield dTDP-L-rhamnose.</text>
</comment>
<comment type="cofactor">
    <cofactor evidence="6">
        <name>Mg(2+)</name>
        <dbReference type="ChEBI" id="CHEBI:18420"/>
    </cofactor>
    <text evidence="6">Binds 1 Mg(2+) ion per monomer.</text>
</comment>
<keyword evidence="6 8" id="KW-0560">Oxidoreductase</keyword>
<comment type="catalytic activity">
    <reaction evidence="5 6">
        <text>dTDP-beta-L-rhamnose + NADP(+) = dTDP-4-dehydro-beta-L-rhamnose + NADPH + H(+)</text>
        <dbReference type="Rhea" id="RHEA:21796"/>
        <dbReference type="ChEBI" id="CHEBI:15378"/>
        <dbReference type="ChEBI" id="CHEBI:57510"/>
        <dbReference type="ChEBI" id="CHEBI:57783"/>
        <dbReference type="ChEBI" id="CHEBI:58349"/>
        <dbReference type="ChEBI" id="CHEBI:62830"/>
        <dbReference type="EC" id="1.1.1.133"/>
    </reaction>
</comment>
<comment type="pathway">
    <text evidence="1 6">Carbohydrate biosynthesis; dTDP-L-rhamnose biosynthesis.</text>
</comment>
<dbReference type="AlphaFoldDB" id="A0A347WAL7"/>
<dbReference type="PANTHER" id="PTHR10491">
    <property type="entry name" value="DTDP-4-DEHYDRORHAMNOSE REDUCTASE"/>
    <property type="match status" value="1"/>
</dbReference>
<dbReference type="Gene3D" id="3.40.50.720">
    <property type="entry name" value="NAD(P)-binding Rossmann-like Domain"/>
    <property type="match status" value="1"/>
</dbReference>
<proteinExistence type="inferred from homology"/>
<dbReference type="GO" id="GO:0008831">
    <property type="term" value="F:dTDP-4-dehydrorhamnose reductase activity"/>
    <property type="evidence" value="ECO:0007669"/>
    <property type="project" value="UniProtKB-EC"/>
</dbReference>
<organism evidence="8 9">
    <name type="scientific">Komagataeibacter saccharivorans</name>
    <dbReference type="NCBI Taxonomy" id="265959"/>
    <lineage>
        <taxon>Bacteria</taxon>
        <taxon>Pseudomonadati</taxon>
        <taxon>Pseudomonadota</taxon>
        <taxon>Alphaproteobacteria</taxon>
        <taxon>Acetobacterales</taxon>
        <taxon>Acetobacteraceae</taxon>
        <taxon>Komagataeibacter</taxon>
    </lineage>
</organism>
<dbReference type="KEGG" id="ksc:CD178_01115"/>
<dbReference type="GO" id="GO:0019305">
    <property type="term" value="P:dTDP-rhamnose biosynthetic process"/>
    <property type="evidence" value="ECO:0007669"/>
    <property type="project" value="UniProtKB-UniPathway"/>
</dbReference>
<dbReference type="InterPro" id="IPR005913">
    <property type="entry name" value="dTDP_dehydrorham_reduct"/>
</dbReference>
<dbReference type="PANTHER" id="PTHR10491:SF4">
    <property type="entry name" value="METHIONINE ADENOSYLTRANSFERASE 2 SUBUNIT BETA"/>
    <property type="match status" value="1"/>
</dbReference>
<evidence type="ECO:0000256" key="5">
    <source>
        <dbReference type="ARBA" id="ARBA00048200"/>
    </source>
</evidence>
<keyword evidence="9" id="KW-1185">Reference proteome</keyword>
<dbReference type="InterPro" id="IPR036291">
    <property type="entry name" value="NAD(P)-bd_dom_sf"/>
</dbReference>
<protein>
    <recommendedName>
        <fullName evidence="4 6">dTDP-4-dehydrorhamnose reductase</fullName>
        <ecNumber evidence="3 6">1.1.1.133</ecNumber>
    </recommendedName>
</protein>
<evidence type="ECO:0000256" key="6">
    <source>
        <dbReference type="RuleBase" id="RU364082"/>
    </source>
</evidence>
<dbReference type="NCBIfam" id="TIGR01214">
    <property type="entry name" value="rmlD"/>
    <property type="match status" value="1"/>
</dbReference>
<keyword evidence="6" id="KW-0521">NADP</keyword>
<evidence type="ECO:0000313" key="9">
    <source>
        <dbReference type="Proteomes" id="UP000264120"/>
    </source>
</evidence>
<evidence type="ECO:0000256" key="3">
    <source>
        <dbReference type="ARBA" id="ARBA00012929"/>
    </source>
</evidence>
<sequence>MTGPGRRMVSRSGSRILVTGGSGQLATALMRRGGATVTVVGRPHFDFSLPDTVVRTMQEIRPDLVINAAAWTAVDAAEDQPGPARQVNAEGPALLAWLCAGQAVPLLHVSTDYVFSGLKGHPYTEEDAPDPRNVYGHTKAEGERAVLHACAHAMVLRTAWVYGARAGNFVHTIVHAARKRPHLKVVADQCGNPTCVEDLAHVLLHIARRILKAGWQPCYRGIFHVAGQGSATWHELACAALDHAARHGHPVPPVLPVDTTQWPTPATRPVDTRLDCTRLGQVFGLELPHWRDSIGPVIGAMLRGVTAPVSR</sequence>
<feature type="domain" description="RmlD-like substrate binding" evidence="7">
    <location>
        <begin position="15"/>
        <end position="298"/>
    </location>
</feature>
<dbReference type="UniPathway" id="UPA00124"/>
<evidence type="ECO:0000313" key="8">
    <source>
        <dbReference type="EMBL" id="AXY21910.1"/>
    </source>
</evidence>
<dbReference type="EMBL" id="CP023036">
    <property type="protein sequence ID" value="AXY21910.1"/>
    <property type="molecule type" value="Genomic_DNA"/>
</dbReference>
<evidence type="ECO:0000256" key="4">
    <source>
        <dbReference type="ARBA" id="ARBA00017099"/>
    </source>
</evidence>
<dbReference type="CDD" id="cd05254">
    <property type="entry name" value="dTDP_HR_like_SDR_e"/>
    <property type="match status" value="1"/>
</dbReference>
<dbReference type="RefSeq" id="WP_254057971.1">
    <property type="nucleotide sequence ID" value="NZ_CP023036.1"/>
</dbReference>
<dbReference type="Gene3D" id="3.90.25.10">
    <property type="entry name" value="UDP-galactose 4-epimerase, domain 1"/>
    <property type="match status" value="1"/>
</dbReference>
<evidence type="ECO:0000256" key="1">
    <source>
        <dbReference type="ARBA" id="ARBA00004781"/>
    </source>
</evidence>
<evidence type="ECO:0000256" key="2">
    <source>
        <dbReference type="ARBA" id="ARBA00010944"/>
    </source>
</evidence>
<dbReference type="Pfam" id="PF04321">
    <property type="entry name" value="RmlD_sub_bind"/>
    <property type="match status" value="1"/>
</dbReference>
<dbReference type="EC" id="1.1.1.133" evidence="3 6"/>
<name>A0A347WAL7_9PROT</name>
<reference evidence="8 9" key="1">
    <citation type="submission" date="2017-08" db="EMBL/GenBank/DDBJ databases">
        <title>Complete genome sequence of Gluconacetobacter saccharivorans CV1 isolated from Fermented Vinegar.</title>
        <authorList>
            <person name="Kim S.-Y."/>
        </authorList>
    </citation>
    <scope>NUCLEOTIDE SEQUENCE [LARGE SCALE GENOMIC DNA]</scope>
    <source>
        <strain evidence="8 9">CV1</strain>
    </source>
</reference>
<accession>A0A347WAL7</accession>
<dbReference type="Proteomes" id="UP000264120">
    <property type="component" value="Chromosome"/>
</dbReference>